<keyword evidence="2" id="KW-1185">Reference proteome</keyword>
<name>A0A1I6WH77_9GAMM</name>
<feature type="non-terminal residue" evidence="1">
    <location>
        <position position="97"/>
    </location>
</feature>
<gene>
    <name evidence="1" type="ORF">SAMN05444586_10641</name>
</gene>
<protein>
    <submittedName>
        <fullName evidence="1">Uncharacterized protein</fullName>
    </submittedName>
</protein>
<proteinExistence type="predicted"/>
<accession>A0A1I6WH77</accession>
<evidence type="ECO:0000313" key="2">
    <source>
        <dbReference type="Proteomes" id="UP000182827"/>
    </source>
</evidence>
<organism evidence="1 2">
    <name type="scientific">Acinetobacter bohemicus</name>
    <dbReference type="NCBI Taxonomy" id="1435036"/>
    <lineage>
        <taxon>Bacteria</taxon>
        <taxon>Pseudomonadati</taxon>
        <taxon>Pseudomonadota</taxon>
        <taxon>Gammaproteobacteria</taxon>
        <taxon>Moraxellales</taxon>
        <taxon>Moraxellaceae</taxon>
        <taxon>Acinetobacter</taxon>
    </lineage>
</organism>
<evidence type="ECO:0000313" key="1">
    <source>
        <dbReference type="EMBL" id="SFT25111.1"/>
    </source>
</evidence>
<reference evidence="2" key="1">
    <citation type="submission" date="2016-10" db="EMBL/GenBank/DDBJ databases">
        <authorList>
            <person name="Varghese N."/>
            <person name="Submissions S."/>
        </authorList>
    </citation>
    <scope>NUCLEOTIDE SEQUENCE [LARGE SCALE GENOMIC DNA]</scope>
    <source>
        <strain evidence="2">ANC 5076</strain>
    </source>
</reference>
<sequence length="97" mass="11006">MLTATALIDQPPDVSQLLPVPYFVPVVIKDQLVKIRLIAKTVCTQISFYATNSHDALSVCYQFCTYMQDEDKRRVVVPFEMAGSHIEHSTFTVLENQ</sequence>
<dbReference type="EMBL" id="FOZU01000064">
    <property type="protein sequence ID" value="SFT25111.1"/>
    <property type="molecule type" value="Genomic_DNA"/>
</dbReference>
<dbReference type="AlphaFoldDB" id="A0A1I6WH77"/>
<dbReference type="Proteomes" id="UP000182827">
    <property type="component" value="Unassembled WGS sequence"/>
</dbReference>